<dbReference type="EMBL" id="VNJJ01000015">
    <property type="protein sequence ID" value="TVX96686.1"/>
    <property type="molecule type" value="Genomic_DNA"/>
</dbReference>
<keyword evidence="3" id="KW-1185">Reference proteome</keyword>
<dbReference type="Proteomes" id="UP000316330">
    <property type="component" value="Unassembled WGS sequence"/>
</dbReference>
<dbReference type="OrthoDB" id="2933939at2"/>
<sequence>MTHAKVRLKEISVIFPGHSQSEMEWNRAFRALFMEIPNQNLTFYPTVRDHQPMTSFRTKAVGFLEIKLHTTTPISARIGKLNILNNADAHDHSEPHHSEKAEVNHLSHSNPNTIQSVYSRLKGYLVGIDHTGVNIPMSIMSRDNWEQLLSDLSPISNLYRYPGEEWPFIIPANEEEFRHDIIDFTENRNPKFEWVYDRYASVPILQFALVTDLSKHELEEAFPAPIGFAIPGLEDIFRSIIIDSPWREDLEIRFDLYYKRNQSNPTEWETGEWLVKEGGRIV</sequence>
<evidence type="ECO:0000256" key="1">
    <source>
        <dbReference type="SAM" id="MobiDB-lite"/>
    </source>
</evidence>
<evidence type="ECO:0000313" key="3">
    <source>
        <dbReference type="Proteomes" id="UP000316330"/>
    </source>
</evidence>
<protein>
    <submittedName>
        <fullName evidence="2">Uncharacterized protein</fullName>
    </submittedName>
</protein>
<reference evidence="2 3" key="1">
    <citation type="submission" date="2019-07" db="EMBL/GenBank/DDBJ databases">
        <authorList>
            <person name="Kim J."/>
        </authorList>
    </citation>
    <scope>NUCLEOTIDE SEQUENCE [LARGE SCALE GENOMIC DNA]</scope>
    <source>
        <strain evidence="2 3">G13</strain>
    </source>
</reference>
<comment type="caution">
    <text evidence="2">The sequence shown here is derived from an EMBL/GenBank/DDBJ whole genome shotgun (WGS) entry which is preliminary data.</text>
</comment>
<proteinExistence type="predicted"/>
<dbReference type="RefSeq" id="WP_144706022.1">
    <property type="nucleotide sequence ID" value="NZ_VNJJ01000015.1"/>
</dbReference>
<dbReference type="AlphaFoldDB" id="A0A559J9Z5"/>
<organism evidence="2 3">
    <name type="scientific">Cohnella terricola</name>
    <dbReference type="NCBI Taxonomy" id="1289167"/>
    <lineage>
        <taxon>Bacteria</taxon>
        <taxon>Bacillati</taxon>
        <taxon>Bacillota</taxon>
        <taxon>Bacilli</taxon>
        <taxon>Bacillales</taxon>
        <taxon>Paenibacillaceae</taxon>
        <taxon>Cohnella</taxon>
    </lineage>
</organism>
<name>A0A559J9Z5_9BACL</name>
<feature type="compositionally biased region" description="Basic and acidic residues" evidence="1">
    <location>
        <begin position="88"/>
        <end position="105"/>
    </location>
</feature>
<feature type="region of interest" description="Disordered" evidence="1">
    <location>
        <begin position="88"/>
        <end position="107"/>
    </location>
</feature>
<gene>
    <name evidence="2" type="ORF">FPZ45_20610</name>
</gene>
<accession>A0A559J9Z5</accession>
<evidence type="ECO:0000313" key="2">
    <source>
        <dbReference type="EMBL" id="TVX96686.1"/>
    </source>
</evidence>